<dbReference type="KEGG" id="scl:sce2193"/>
<keyword evidence="2" id="KW-1185">Reference proteome</keyword>
<accession>A9FW80</accession>
<dbReference type="EMBL" id="AM746676">
    <property type="protein sequence ID" value="CAN92352.1"/>
    <property type="molecule type" value="Genomic_DNA"/>
</dbReference>
<reference evidence="1 2" key="1">
    <citation type="journal article" date="2007" name="Nat. Biotechnol.">
        <title>Complete genome sequence of the myxobacterium Sorangium cellulosum.</title>
        <authorList>
            <person name="Schneiker S."/>
            <person name="Perlova O."/>
            <person name="Kaiser O."/>
            <person name="Gerth K."/>
            <person name="Alici A."/>
            <person name="Altmeyer M.O."/>
            <person name="Bartels D."/>
            <person name="Bekel T."/>
            <person name="Beyer S."/>
            <person name="Bode E."/>
            <person name="Bode H.B."/>
            <person name="Bolten C.J."/>
            <person name="Choudhuri J.V."/>
            <person name="Doss S."/>
            <person name="Elnakady Y.A."/>
            <person name="Frank B."/>
            <person name="Gaigalat L."/>
            <person name="Goesmann A."/>
            <person name="Groeger C."/>
            <person name="Gross F."/>
            <person name="Jelsbak L."/>
            <person name="Jelsbak L."/>
            <person name="Kalinowski J."/>
            <person name="Kegler C."/>
            <person name="Knauber T."/>
            <person name="Konietzny S."/>
            <person name="Kopp M."/>
            <person name="Krause L."/>
            <person name="Krug D."/>
            <person name="Linke B."/>
            <person name="Mahmud T."/>
            <person name="Martinez-Arias R."/>
            <person name="McHardy A.C."/>
            <person name="Merai M."/>
            <person name="Meyer F."/>
            <person name="Mormann S."/>
            <person name="Munoz-Dorado J."/>
            <person name="Perez J."/>
            <person name="Pradella S."/>
            <person name="Rachid S."/>
            <person name="Raddatz G."/>
            <person name="Rosenau F."/>
            <person name="Rueckert C."/>
            <person name="Sasse F."/>
            <person name="Scharfe M."/>
            <person name="Schuster S.C."/>
            <person name="Suen G."/>
            <person name="Treuner-Lange A."/>
            <person name="Velicer G.J."/>
            <person name="Vorholter F.-J."/>
            <person name="Weissman K.J."/>
            <person name="Welch R.D."/>
            <person name="Wenzel S.C."/>
            <person name="Whitworth D.E."/>
            <person name="Wilhelm S."/>
            <person name="Wittmann C."/>
            <person name="Bloecker H."/>
            <person name="Puehler A."/>
            <person name="Mueller R."/>
        </authorList>
    </citation>
    <scope>NUCLEOTIDE SEQUENCE [LARGE SCALE GENOMIC DNA]</scope>
    <source>
        <strain evidence="2">So ce56</strain>
    </source>
</reference>
<organism evidence="1 2">
    <name type="scientific">Sorangium cellulosum (strain So ce56)</name>
    <name type="common">Polyangium cellulosum (strain So ce56)</name>
    <dbReference type="NCBI Taxonomy" id="448385"/>
    <lineage>
        <taxon>Bacteria</taxon>
        <taxon>Pseudomonadati</taxon>
        <taxon>Myxococcota</taxon>
        <taxon>Polyangia</taxon>
        <taxon>Polyangiales</taxon>
        <taxon>Polyangiaceae</taxon>
        <taxon>Sorangium</taxon>
    </lineage>
</organism>
<gene>
    <name evidence="1" type="ordered locus">sce2193</name>
</gene>
<protein>
    <submittedName>
        <fullName evidence="1">Uncharacterized protein</fullName>
    </submittedName>
</protein>
<name>A9FW80_SORC5</name>
<proteinExistence type="predicted"/>
<evidence type="ECO:0000313" key="2">
    <source>
        <dbReference type="Proteomes" id="UP000002139"/>
    </source>
</evidence>
<dbReference type="Proteomes" id="UP000002139">
    <property type="component" value="Chromosome"/>
</dbReference>
<sequence>MLLALAPVRPVEHGATLTPEPSRKVLARLELEIKQPVALRVESLPHFGSPARRGEW</sequence>
<dbReference type="AlphaFoldDB" id="A9FW80"/>
<dbReference type="HOGENOM" id="CLU_3011947_0_0_7"/>
<evidence type="ECO:0000313" key="1">
    <source>
        <dbReference type="EMBL" id="CAN92352.1"/>
    </source>
</evidence>